<dbReference type="InterPro" id="IPR024402">
    <property type="entry name" value="DUF2726"/>
</dbReference>
<organism evidence="10 11">
    <name type="scientific">Sporomusa sphaeroides DSM 2875</name>
    <dbReference type="NCBI Taxonomy" id="1337886"/>
    <lineage>
        <taxon>Bacteria</taxon>
        <taxon>Bacillati</taxon>
        <taxon>Bacillota</taxon>
        <taxon>Negativicutes</taxon>
        <taxon>Selenomonadales</taxon>
        <taxon>Sporomusaceae</taxon>
        <taxon>Sporomusa</taxon>
    </lineage>
</organism>
<keyword evidence="6" id="KW-0175">Coiled coil</keyword>
<dbReference type="InterPro" id="IPR041677">
    <property type="entry name" value="DNA2/NAM7_AAA_11"/>
</dbReference>
<evidence type="ECO:0000256" key="3">
    <source>
        <dbReference type="ARBA" id="ARBA00022801"/>
    </source>
</evidence>
<keyword evidence="11" id="KW-1185">Reference proteome</keyword>
<dbReference type="InterPro" id="IPR047187">
    <property type="entry name" value="SF1_C_Upf1"/>
</dbReference>
<dbReference type="Pfam" id="PF13086">
    <property type="entry name" value="AAA_11"/>
    <property type="match status" value="1"/>
</dbReference>
<reference evidence="10 11" key="1">
    <citation type="submission" date="2016-01" db="EMBL/GenBank/DDBJ databases">
        <authorList>
            <person name="Brown R."/>
        </authorList>
    </citation>
    <scope>NUCLEOTIDE SEQUENCE [LARGE SCALE GENOMIC DNA]</scope>
    <source>
        <strain evidence="10">Sporomusa sphaeroides DSM 2875</strain>
    </source>
</reference>
<keyword evidence="5" id="KW-0067">ATP-binding</keyword>
<dbReference type="InterPro" id="IPR050534">
    <property type="entry name" value="Coronavir_polyprotein_1ab"/>
</dbReference>
<dbReference type="GO" id="GO:0008854">
    <property type="term" value="F:exodeoxyribonuclease V activity"/>
    <property type="evidence" value="ECO:0007669"/>
    <property type="project" value="UniProtKB-EC"/>
</dbReference>
<accession>A0ABM9W2Q1</accession>
<feature type="domain" description="DUF2726" evidence="7">
    <location>
        <begin position="788"/>
        <end position="910"/>
    </location>
</feature>
<dbReference type="Proteomes" id="UP000245702">
    <property type="component" value="Unassembled WGS sequence"/>
</dbReference>
<evidence type="ECO:0000313" key="11">
    <source>
        <dbReference type="Proteomes" id="UP000245702"/>
    </source>
</evidence>
<protein>
    <submittedName>
        <fullName evidence="10">RecBCD enzyme subunit RecD</fullName>
        <ecNumber evidence="10">3.1.11.5</ecNumber>
    </submittedName>
</protein>
<evidence type="ECO:0000259" key="9">
    <source>
        <dbReference type="Pfam" id="PF13087"/>
    </source>
</evidence>
<dbReference type="Gene3D" id="3.40.50.300">
    <property type="entry name" value="P-loop containing nucleotide triphosphate hydrolases"/>
    <property type="match status" value="2"/>
</dbReference>
<evidence type="ECO:0000313" key="10">
    <source>
        <dbReference type="EMBL" id="CVK19432.1"/>
    </source>
</evidence>
<dbReference type="PANTHER" id="PTHR43788">
    <property type="entry name" value="DNA2/NAM7 HELICASE FAMILY MEMBER"/>
    <property type="match status" value="1"/>
</dbReference>
<dbReference type="RefSeq" id="WP_075756608.1">
    <property type="nucleotide sequence ID" value="NZ_CP146991.1"/>
</dbReference>
<dbReference type="SUPFAM" id="SSF52540">
    <property type="entry name" value="P-loop containing nucleoside triphosphate hydrolases"/>
    <property type="match status" value="1"/>
</dbReference>
<dbReference type="Pfam" id="PF10881">
    <property type="entry name" value="DUF2726"/>
    <property type="match status" value="1"/>
</dbReference>
<evidence type="ECO:0000256" key="2">
    <source>
        <dbReference type="ARBA" id="ARBA00022741"/>
    </source>
</evidence>
<evidence type="ECO:0000259" key="8">
    <source>
        <dbReference type="Pfam" id="PF13086"/>
    </source>
</evidence>
<dbReference type="CDD" id="cd17934">
    <property type="entry name" value="DEXXQc_Upf1-like"/>
    <property type="match status" value="1"/>
</dbReference>
<comment type="similarity">
    <text evidence="1">Belongs to the DNA2/NAM7 helicase family.</text>
</comment>
<dbReference type="InterPro" id="IPR041679">
    <property type="entry name" value="DNA2/NAM7-like_C"/>
</dbReference>
<feature type="coiled-coil region" evidence="6">
    <location>
        <begin position="394"/>
        <end position="428"/>
    </location>
</feature>
<evidence type="ECO:0000256" key="1">
    <source>
        <dbReference type="ARBA" id="ARBA00007913"/>
    </source>
</evidence>
<dbReference type="PANTHER" id="PTHR43788:SF8">
    <property type="entry name" value="DNA-BINDING PROTEIN SMUBP-2"/>
    <property type="match status" value="1"/>
</dbReference>
<dbReference type="Pfam" id="PF13087">
    <property type="entry name" value="AAA_12"/>
    <property type="match status" value="1"/>
</dbReference>
<comment type="caution">
    <text evidence="10">The sequence shown here is derived from an EMBL/GenBank/DDBJ whole genome shotgun (WGS) entry which is preliminary data.</text>
</comment>
<keyword evidence="4" id="KW-0347">Helicase</keyword>
<evidence type="ECO:0000259" key="7">
    <source>
        <dbReference type="Pfam" id="PF10881"/>
    </source>
</evidence>
<feature type="domain" description="DNA2/NAM7 helicase-like C-terminal" evidence="9">
    <location>
        <begin position="558"/>
        <end position="729"/>
    </location>
</feature>
<name>A0ABM9W2Q1_9FIRM</name>
<dbReference type="CDD" id="cd18808">
    <property type="entry name" value="SF1_C_Upf1"/>
    <property type="match status" value="1"/>
</dbReference>
<dbReference type="EMBL" id="FCOW01000009">
    <property type="protein sequence ID" value="CVK19432.1"/>
    <property type="molecule type" value="Genomic_DNA"/>
</dbReference>
<dbReference type="Gene3D" id="3.40.960.10">
    <property type="entry name" value="VSR Endonuclease"/>
    <property type="match status" value="1"/>
</dbReference>
<sequence length="918" mass="106826">MDETKYLILIRGQDETSNVLSYTRHGTKVNVMFKSLKSFPYSRQNVVIEENPTVIDVIDQVIYYNNILLTGVNQILQFNGKVKIIFDKQKSEVYNSDAIRVDDNSLNHNVAQDILNYWKEIAPYTKSDDDEEAFLKREYDRLTCINLESVLGCYITKEPLQCLNQDTNDVIFPFSFNLSQKQALENALRANVSVIEGPPGTGKTQSILNIIANLAIMQGKSVAVVSGNNAAVQNVKDKLEKEQYGFLLAFLGNKKNRKAFFEKLPLYDVTDWKSEIEESVLLEKISSLNGRINYLLNLNNEQAKVQQELAAYYMERQHFNRYYDNQDIEEIKRLLFYRKTPERVISFLSDHYFATEEHKSHKLTYKLKLLIKYGFTDFKKLKENEIAIILNLQKEYYNLKIAGLEQRKKALEQELANAEFEQLLAQHKEYSTSLFKQKLYGRYHDKKVEQFTGTSYKGHFDKFIERFPVVLSTTHSLRNCVPDNYLFDYLIIDESSQVDLLSGALALSCCKRAIIVGDTKQLPHIVDEKIKDKIQTANVENIYDYFQHNILSSMLALYPELPRVILKEHYRCHPKIIGFCNQKYYRGTLIPFTREDTNDTPFIFYRTVKGNHMREVTKGESRGKYNQRELDVIEEVLQNPHIVTKDITEIGFTTPYRNQADRAGKAYDNGMECDTVHKYQGREKKLMIMSTVLDNTFPGKKGLAFVDDPCKINVAVSRAQDQFVLVTDHSFFEKAGKEVSDLIRYIEYHTLDEHLIESEVVSVFDLLYKEYSCKLMAFKKRLPNISKYQSENIMWQLLDDIISEDKYNCFEFTMQVLLRNLLKNDDKLTPEEVRYVNHNASVDFVVYYKLNRKPVLIIEVDGFAFHENNPAQLERDALKNSILDKHELRLLRLATNGSREEFKIKNEIEQVLNGILGV</sequence>
<proteinExistence type="inferred from homology"/>
<gene>
    <name evidence="10" type="primary">recD</name>
    <name evidence="10" type="ORF">SSPH_02083</name>
</gene>
<evidence type="ECO:0000256" key="4">
    <source>
        <dbReference type="ARBA" id="ARBA00022806"/>
    </source>
</evidence>
<feature type="domain" description="DNA2/NAM7 helicase helicase" evidence="8">
    <location>
        <begin position="176"/>
        <end position="526"/>
    </location>
</feature>
<keyword evidence="3 10" id="KW-0378">Hydrolase</keyword>
<dbReference type="EC" id="3.1.11.5" evidence="10"/>
<keyword evidence="2" id="KW-0547">Nucleotide-binding</keyword>
<evidence type="ECO:0000256" key="5">
    <source>
        <dbReference type="ARBA" id="ARBA00022840"/>
    </source>
</evidence>
<evidence type="ECO:0000256" key="6">
    <source>
        <dbReference type="SAM" id="Coils"/>
    </source>
</evidence>
<dbReference type="InterPro" id="IPR027417">
    <property type="entry name" value="P-loop_NTPase"/>
</dbReference>